<protein>
    <submittedName>
        <fullName evidence="4">Helix-turn-helix domain-containing protein</fullName>
    </submittedName>
</protein>
<name>A0ABD5S6M9_9EURY</name>
<dbReference type="AlphaFoldDB" id="A0ABD5S6M9"/>
<evidence type="ECO:0000313" key="5">
    <source>
        <dbReference type="Proteomes" id="UP001596442"/>
    </source>
</evidence>
<reference evidence="4 5" key="1">
    <citation type="journal article" date="2019" name="Int. J. Syst. Evol. Microbiol.">
        <title>The Global Catalogue of Microorganisms (GCM) 10K type strain sequencing project: providing services to taxonomists for standard genome sequencing and annotation.</title>
        <authorList>
            <consortium name="The Broad Institute Genomics Platform"/>
            <consortium name="The Broad Institute Genome Sequencing Center for Infectious Disease"/>
            <person name="Wu L."/>
            <person name="Ma J."/>
        </authorList>
    </citation>
    <scope>NUCLEOTIDE SEQUENCE [LARGE SCALE GENOMIC DNA]</scope>
    <source>
        <strain evidence="4 5">CGMCC 1.3239</strain>
    </source>
</reference>
<evidence type="ECO:0000313" key="4">
    <source>
        <dbReference type="EMBL" id="MFC6752173.1"/>
    </source>
</evidence>
<feature type="non-terminal residue" evidence="4">
    <location>
        <position position="1"/>
    </location>
</feature>
<gene>
    <name evidence="4" type="ORF">ACFQEU_01615</name>
</gene>
<accession>A0ABD5S6M9</accession>
<evidence type="ECO:0000259" key="3">
    <source>
        <dbReference type="Pfam" id="PF04967"/>
    </source>
</evidence>
<sequence>VDADELADRLDVPRSTLTYRLRRAEAALAERHVERRSLLDGSFSNP</sequence>
<keyword evidence="2" id="KW-0804">Transcription</keyword>
<evidence type="ECO:0000256" key="1">
    <source>
        <dbReference type="ARBA" id="ARBA00023015"/>
    </source>
</evidence>
<comment type="caution">
    <text evidence="4">The sequence shown here is derived from an EMBL/GenBank/DDBJ whole genome shotgun (WGS) entry which is preliminary data.</text>
</comment>
<proteinExistence type="predicted"/>
<feature type="domain" description="HTH bat-type" evidence="3">
    <location>
        <begin position="1"/>
        <end position="29"/>
    </location>
</feature>
<keyword evidence="5" id="KW-1185">Reference proteome</keyword>
<dbReference type="Proteomes" id="UP001596442">
    <property type="component" value="Unassembled WGS sequence"/>
</dbReference>
<dbReference type="RefSeq" id="WP_379778561.1">
    <property type="nucleotide sequence ID" value="NZ_JBHSWW010000008.1"/>
</dbReference>
<dbReference type="Pfam" id="PF04967">
    <property type="entry name" value="HTH_10"/>
    <property type="match status" value="1"/>
</dbReference>
<organism evidence="4 5">
    <name type="scientific">Halorubrum tibetense</name>
    <dbReference type="NCBI Taxonomy" id="175631"/>
    <lineage>
        <taxon>Archaea</taxon>
        <taxon>Methanobacteriati</taxon>
        <taxon>Methanobacteriota</taxon>
        <taxon>Stenosarchaea group</taxon>
        <taxon>Halobacteria</taxon>
        <taxon>Halobacteriales</taxon>
        <taxon>Haloferacaceae</taxon>
        <taxon>Halorubrum</taxon>
    </lineage>
</organism>
<dbReference type="EMBL" id="JBHSWW010000008">
    <property type="protein sequence ID" value="MFC6752173.1"/>
    <property type="molecule type" value="Genomic_DNA"/>
</dbReference>
<evidence type="ECO:0000256" key="2">
    <source>
        <dbReference type="ARBA" id="ARBA00023163"/>
    </source>
</evidence>
<dbReference type="InterPro" id="IPR007050">
    <property type="entry name" value="HTH_bacterioopsin"/>
</dbReference>
<keyword evidence="1" id="KW-0805">Transcription regulation</keyword>